<evidence type="ECO:0000256" key="5">
    <source>
        <dbReference type="ARBA" id="ARBA00022679"/>
    </source>
</evidence>
<reference evidence="15 16" key="1">
    <citation type="journal article" date="2014" name="Nat. Commun.">
        <title>Klebsormidium flaccidum genome reveals primary factors for plant terrestrial adaptation.</title>
        <authorList>
            <person name="Hori K."/>
            <person name="Maruyama F."/>
            <person name="Fujisawa T."/>
            <person name="Togashi T."/>
            <person name="Yamamoto N."/>
            <person name="Seo M."/>
            <person name="Sato S."/>
            <person name="Yamada T."/>
            <person name="Mori H."/>
            <person name="Tajima N."/>
            <person name="Moriyama T."/>
            <person name="Ikeuchi M."/>
            <person name="Watanabe M."/>
            <person name="Wada H."/>
            <person name="Kobayashi K."/>
            <person name="Saito M."/>
            <person name="Masuda T."/>
            <person name="Sasaki-Sekimoto Y."/>
            <person name="Mashiguchi K."/>
            <person name="Awai K."/>
            <person name="Shimojima M."/>
            <person name="Masuda S."/>
            <person name="Iwai M."/>
            <person name="Nobusawa T."/>
            <person name="Narise T."/>
            <person name="Kondo S."/>
            <person name="Saito H."/>
            <person name="Sato R."/>
            <person name="Murakawa M."/>
            <person name="Ihara Y."/>
            <person name="Oshima-Yamada Y."/>
            <person name="Ohtaka K."/>
            <person name="Satoh M."/>
            <person name="Sonobe K."/>
            <person name="Ishii M."/>
            <person name="Ohtani R."/>
            <person name="Kanamori-Sato M."/>
            <person name="Honoki R."/>
            <person name="Miyazaki D."/>
            <person name="Mochizuki H."/>
            <person name="Umetsu J."/>
            <person name="Higashi K."/>
            <person name="Shibata D."/>
            <person name="Kamiya Y."/>
            <person name="Sato N."/>
            <person name="Nakamura Y."/>
            <person name="Tabata S."/>
            <person name="Ida S."/>
            <person name="Kurokawa K."/>
            <person name="Ohta H."/>
        </authorList>
    </citation>
    <scope>NUCLEOTIDE SEQUENCE [LARGE SCALE GENOMIC DNA]</scope>
    <source>
        <strain evidence="15 16">NIES-2285</strain>
    </source>
</reference>
<proteinExistence type="inferred from homology"/>
<dbReference type="Proteomes" id="UP000054558">
    <property type="component" value="Unassembled WGS sequence"/>
</dbReference>
<evidence type="ECO:0000256" key="6">
    <source>
        <dbReference type="ARBA" id="ARBA00022692"/>
    </source>
</evidence>
<evidence type="ECO:0000256" key="11">
    <source>
        <dbReference type="ARBA" id="ARBA00023264"/>
    </source>
</evidence>
<evidence type="ECO:0000256" key="12">
    <source>
        <dbReference type="ARBA" id="ARBA00023315"/>
    </source>
</evidence>
<dbReference type="EMBL" id="DF237248">
    <property type="protein sequence ID" value="GAQ86601.1"/>
    <property type="molecule type" value="Genomic_DNA"/>
</dbReference>
<keyword evidence="6 14" id="KW-0812">Transmembrane</keyword>
<feature type="region of interest" description="Disordered" evidence="13">
    <location>
        <begin position="61"/>
        <end position="81"/>
    </location>
</feature>
<evidence type="ECO:0000313" key="16">
    <source>
        <dbReference type="Proteomes" id="UP000054558"/>
    </source>
</evidence>
<evidence type="ECO:0000256" key="13">
    <source>
        <dbReference type="SAM" id="MobiDB-lite"/>
    </source>
</evidence>
<feature type="compositionally biased region" description="Basic and acidic residues" evidence="13">
    <location>
        <begin position="485"/>
        <end position="508"/>
    </location>
</feature>
<evidence type="ECO:0000256" key="10">
    <source>
        <dbReference type="ARBA" id="ARBA00023209"/>
    </source>
</evidence>
<keyword evidence="12" id="KW-0012">Acyltransferase</keyword>
<dbReference type="OrthoDB" id="406287at2759"/>
<evidence type="ECO:0000256" key="14">
    <source>
        <dbReference type="SAM" id="Phobius"/>
    </source>
</evidence>
<feature type="transmembrane region" description="Helical" evidence="14">
    <location>
        <begin position="294"/>
        <end position="317"/>
    </location>
</feature>
<evidence type="ECO:0000313" key="15">
    <source>
        <dbReference type="EMBL" id="GAQ86601.1"/>
    </source>
</evidence>
<organism evidence="15 16">
    <name type="scientific">Klebsormidium nitens</name>
    <name type="common">Green alga</name>
    <name type="synonym">Ulothrix nitens</name>
    <dbReference type="NCBI Taxonomy" id="105231"/>
    <lineage>
        <taxon>Eukaryota</taxon>
        <taxon>Viridiplantae</taxon>
        <taxon>Streptophyta</taxon>
        <taxon>Klebsormidiophyceae</taxon>
        <taxon>Klebsormidiales</taxon>
        <taxon>Klebsormidiaceae</taxon>
        <taxon>Klebsormidium</taxon>
    </lineage>
</organism>
<feature type="transmembrane region" description="Helical" evidence="14">
    <location>
        <begin position="137"/>
        <end position="155"/>
    </location>
</feature>
<name>A0A1Y1IBX6_KLENI</name>
<accession>A0A1Y1IBX6</accession>
<dbReference type="Pfam" id="PF10998">
    <property type="entry name" value="DUF2838"/>
    <property type="match status" value="1"/>
</dbReference>
<evidence type="ECO:0000256" key="3">
    <source>
        <dbReference type="ARBA" id="ARBA00019082"/>
    </source>
</evidence>
<dbReference type="GO" id="GO:0006656">
    <property type="term" value="P:phosphatidylcholine biosynthetic process"/>
    <property type="evidence" value="ECO:0000318"/>
    <property type="project" value="GO_Central"/>
</dbReference>
<dbReference type="CDD" id="cd00637">
    <property type="entry name" value="7tm_classA_rhodopsin-like"/>
    <property type="match status" value="1"/>
</dbReference>
<feature type="compositionally biased region" description="Low complexity" evidence="13">
    <location>
        <begin position="463"/>
        <end position="478"/>
    </location>
</feature>
<evidence type="ECO:0000256" key="4">
    <source>
        <dbReference type="ARBA" id="ARBA00022516"/>
    </source>
</evidence>
<evidence type="ECO:0000256" key="2">
    <source>
        <dbReference type="ARBA" id="ARBA00006675"/>
    </source>
</evidence>
<keyword evidence="7 14" id="KW-1133">Transmembrane helix</keyword>
<comment type="subcellular location">
    <subcellularLocation>
        <location evidence="1">Membrane</location>
        <topology evidence="1">Multi-pass membrane protein</topology>
    </subcellularLocation>
</comment>
<evidence type="ECO:0000256" key="1">
    <source>
        <dbReference type="ARBA" id="ARBA00004141"/>
    </source>
</evidence>
<evidence type="ECO:0000256" key="8">
    <source>
        <dbReference type="ARBA" id="ARBA00023098"/>
    </source>
</evidence>
<dbReference type="AlphaFoldDB" id="A0A1Y1IBX6"/>
<feature type="transmembrane region" description="Helical" evidence="14">
    <location>
        <begin position="362"/>
        <end position="385"/>
    </location>
</feature>
<keyword evidence="11" id="KW-1208">Phospholipid metabolism</keyword>
<comment type="similarity">
    <text evidence="2">Belongs to the GPC1 family.</text>
</comment>
<keyword evidence="4" id="KW-0444">Lipid biosynthesis</keyword>
<feature type="compositionally biased region" description="Low complexity" evidence="13">
    <location>
        <begin position="61"/>
        <end position="70"/>
    </location>
</feature>
<keyword evidence="5" id="KW-0808">Transferase</keyword>
<keyword evidence="16" id="KW-1185">Reference proteome</keyword>
<protein>
    <recommendedName>
        <fullName evidence="3">Glycerophosphocholine acyltransferase 1</fullName>
    </recommendedName>
</protein>
<keyword evidence="9 14" id="KW-0472">Membrane</keyword>
<feature type="transmembrane region" description="Helical" evidence="14">
    <location>
        <begin position="186"/>
        <end position="206"/>
    </location>
</feature>
<gene>
    <name evidence="15" type="ORF">KFL_002990090</name>
</gene>
<keyword evidence="10" id="KW-0594">Phospholipid biosynthesis</keyword>
<dbReference type="InterPro" id="IPR021261">
    <property type="entry name" value="GPCAT"/>
</dbReference>
<feature type="transmembrane region" description="Helical" evidence="14">
    <location>
        <begin position="212"/>
        <end position="231"/>
    </location>
</feature>
<dbReference type="PANTHER" id="PTHR31201">
    <property type="entry name" value="OS01G0585100 PROTEIN"/>
    <property type="match status" value="1"/>
</dbReference>
<evidence type="ECO:0000256" key="9">
    <source>
        <dbReference type="ARBA" id="ARBA00023136"/>
    </source>
</evidence>
<feature type="region of interest" description="Disordered" evidence="13">
    <location>
        <begin position="428"/>
        <end position="553"/>
    </location>
</feature>
<evidence type="ECO:0000256" key="7">
    <source>
        <dbReference type="ARBA" id="ARBA00022989"/>
    </source>
</evidence>
<keyword evidence="8" id="KW-0443">Lipid metabolism</keyword>
<dbReference type="OMA" id="HTIKYST"/>
<feature type="transmembrane region" description="Helical" evidence="14">
    <location>
        <begin position="243"/>
        <end position="262"/>
    </location>
</feature>
<dbReference type="GO" id="GO:0016020">
    <property type="term" value="C:membrane"/>
    <property type="evidence" value="ECO:0007669"/>
    <property type="project" value="UniProtKB-SubCell"/>
</dbReference>
<sequence length="553" mass="62625">MQKERNNDLNQFRGCQCILNLRMRRKRESGRDLSLRGRHCGPGPICGAMGLILEAAAEEATARSDASTSDSETEGLRQRRPGDAEVLAQEPLWVPPRRVNSRELVAKHVKKIRMEAAKNVEKIQHHTEEHDRFYTKLTYSLGVLCFGLFCFLVGAKPQVIPYFYCFFLFVALPLRWMYYKAKKWHYFLLDFCYYANAIFVFLLLVQPDNERLFMICFAFSEGPLAWAIIVWRCSLVFSSLDKIVSVLIHLLPGVVLFIIRWWDPSNFSHHSPDEFGPWGHGHTPWPVVEDTRKVWTWLFTVPLIVYSVWQALYWIIVEVLRKQRLLRDPQVLTSFRELSRKAERANNLFWWASGLLGDANRVVMYAILQGLFTIATIALTLPMFVNYRFHVAFQIFKIVTSVWNGGGYFFDVMPRQIVTKDEKRKALKSKQGDAAKDTISQPNSPGEVCQKCGSLHSSASKDSLNGSLSGSGELETNGDGLKGQMDAEMKLRLGNGKSEEEAKGEKVLGKNGVENGNGLHQRSIARANSCGTESGDKVSVEMNGKGSSLGLAR</sequence>
<dbReference type="GO" id="GO:0016746">
    <property type="term" value="F:acyltransferase activity"/>
    <property type="evidence" value="ECO:0007669"/>
    <property type="project" value="UniProtKB-KW"/>
</dbReference>
<dbReference type="PANTHER" id="PTHR31201:SF1">
    <property type="entry name" value="GLYCEROPHOSPHOCHOLINE ACYLTRANSFERASE 1"/>
    <property type="match status" value="1"/>
</dbReference>
<feature type="transmembrane region" description="Helical" evidence="14">
    <location>
        <begin position="161"/>
        <end position="179"/>
    </location>
</feature>